<dbReference type="SUPFAM" id="SSF52402">
    <property type="entry name" value="Adenine nucleotide alpha hydrolases-like"/>
    <property type="match status" value="1"/>
</dbReference>
<protein>
    <recommendedName>
        <fullName evidence="1">Glutamine amidotransferase type-2 domain-containing protein</fullName>
    </recommendedName>
</protein>
<sequence>MVGINIIFSQKKNKSLLDSQKLEDIQKKMLHYPSYKSRVLFQNSNVIIGSTAYKEYPIEIVDDESFIILIEGMIYNMDDEEIKELLYEIFDSASDKNNFEEKIRKFQFIADGEFIIVIYNKIKNIFCLFNDSLGRLPLYWYEGDNFVIISREIKFIYPYVNKIKFEKKSLVEYLLFGFVLGERTLIERIKRLMPSSFVFCNADTSINGRLNYPVFLAKHPILNEEEDYVENLKRYFLLGLESRVTKLRSKKQIISLSGGLDSRATLAGLIKLGVSPNGIANATSKSNERESTYSKKIANVFGIPLIHFKSKFNEVNFEKYLKLVKMKDCFQPIELVNQV</sequence>
<name>A0A0F9DRJ2_9ZZZZ</name>
<dbReference type="Gene3D" id="3.40.50.620">
    <property type="entry name" value="HUPs"/>
    <property type="match status" value="1"/>
</dbReference>
<feature type="non-terminal residue" evidence="2">
    <location>
        <position position="339"/>
    </location>
</feature>
<dbReference type="PANTHER" id="PTHR43284:SF1">
    <property type="entry name" value="ASPARAGINE SYNTHETASE"/>
    <property type="match status" value="1"/>
</dbReference>
<dbReference type="AlphaFoldDB" id="A0A0F9DRJ2"/>
<dbReference type="InterPro" id="IPR014729">
    <property type="entry name" value="Rossmann-like_a/b/a_fold"/>
</dbReference>
<dbReference type="Pfam" id="PF13537">
    <property type="entry name" value="GATase_7"/>
    <property type="match status" value="1"/>
</dbReference>
<dbReference type="EMBL" id="LAZR01027873">
    <property type="protein sequence ID" value="KKL64349.1"/>
    <property type="molecule type" value="Genomic_DNA"/>
</dbReference>
<gene>
    <name evidence="2" type="ORF">LCGC14_2165940</name>
</gene>
<dbReference type="InterPro" id="IPR017932">
    <property type="entry name" value="GATase_2_dom"/>
</dbReference>
<dbReference type="SUPFAM" id="SSF56235">
    <property type="entry name" value="N-terminal nucleophile aminohydrolases (Ntn hydrolases)"/>
    <property type="match status" value="1"/>
</dbReference>
<organism evidence="2">
    <name type="scientific">marine sediment metagenome</name>
    <dbReference type="NCBI Taxonomy" id="412755"/>
    <lineage>
        <taxon>unclassified sequences</taxon>
        <taxon>metagenomes</taxon>
        <taxon>ecological metagenomes</taxon>
    </lineage>
</organism>
<comment type="caution">
    <text evidence="2">The sequence shown here is derived from an EMBL/GenBank/DDBJ whole genome shotgun (WGS) entry which is preliminary data.</text>
</comment>
<reference evidence="2" key="1">
    <citation type="journal article" date="2015" name="Nature">
        <title>Complex archaea that bridge the gap between prokaryotes and eukaryotes.</title>
        <authorList>
            <person name="Spang A."/>
            <person name="Saw J.H."/>
            <person name="Jorgensen S.L."/>
            <person name="Zaremba-Niedzwiedzka K."/>
            <person name="Martijn J."/>
            <person name="Lind A.E."/>
            <person name="van Eijk R."/>
            <person name="Schleper C."/>
            <person name="Guy L."/>
            <person name="Ettema T.J."/>
        </authorList>
    </citation>
    <scope>NUCLEOTIDE SEQUENCE</scope>
</reference>
<proteinExistence type="predicted"/>
<accession>A0A0F9DRJ2</accession>
<evidence type="ECO:0000259" key="1">
    <source>
        <dbReference type="Pfam" id="PF13537"/>
    </source>
</evidence>
<dbReference type="InterPro" id="IPR051786">
    <property type="entry name" value="ASN_synthetase/amidase"/>
</dbReference>
<feature type="domain" description="Glutamine amidotransferase type-2" evidence="1">
    <location>
        <begin position="56"/>
        <end position="156"/>
    </location>
</feature>
<dbReference type="Gene3D" id="3.60.20.10">
    <property type="entry name" value="Glutamine Phosphoribosylpyrophosphate, subunit 1, domain 1"/>
    <property type="match status" value="1"/>
</dbReference>
<dbReference type="PANTHER" id="PTHR43284">
    <property type="entry name" value="ASPARAGINE SYNTHETASE (GLUTAMINE-HYDROLYZING)"/>
    <property type="match status" value="1"/>
</dbReference>
<evidence type="ECO:0000313" key="2">
    <source>
        <dbReference type="EMBL" id="KKL64349.1"/>
    </source>
</evidence>
<dbReference type="InterPro" id="IPR029055">
    <property type="entry name" value="Ntn_hydrolases_N"/>
</dbReference>